<evidence type="ECO:0000259" key="2">
    <source>
        <dbReference type="PROSITE" id="PS50943"/>
    </source>
</evidence>
<feature type="domain" description="HTH cro/C1-type" evidence="2">
    <location>
        <begin position="45"/>
        <end position="100"/>
    </location>
</feature>
<reference evidence="3 4" key="1">
    <citation type="submission" date="2024-10" db="EMBL/GenBank/DDBJ databases">
        <title>The Natural Products Discovery Center: Release of the First 8490 Sequenced Strains for Exploring Actinobacteria Biosynthetic Diversity.</title>
        <authorList>
            <person name="Kalkreuter E."/>
            <person name="Kautsar S.A."/>
            <person name="Yang D."/>
            <person name="Bader C.D."/>
            <person name="Teijaro C.N."/>
            <person name="Fluegel L."/>
            <person name="Davis C.M."/>
            <person name="Simpson J.R."/>
            <person name="Lauterbach L."/>
            <person name="Steele A.D."/>
            <person name="Gui C."/>
            <person name="Meng S."/>
            <person name="Li G."/>
            <person name="Viehrig K."/>
            <person name="Ye F."/>
            <person name="Su P."/>
            <person name="Kiefer A.F."/>
            <person name="Nichols A."/>
            <person name="Cepeda A.J."/>
            <person name="Yan W."/>
            <person name="Fan B."/>
            <person name="Jiang Y."/>
            <person name="Adhikari A."/>
            <person name="Zheng C.-J."/>
            <person name="Schuster L."/>
            <person name="Cowan T.M."/>
            <person name="Smanski M.J."/>
            <person name="Chevrette M.G."/>
            <person name="De Carvalho L.P.S."/>
            <person name="Shen B."/>
        </authorList>
    </citation>
    <scope>NUCLEOTIDE SEQUENCE [LARGE SCALE GENOMIC DNA]</scope>
    <source>
        <strain evidence="3 4">NPDC050545</strain>
    </source>
</reference>
<dbReference type="Pfam" id="PF13560">
    <property type="entry name" value="HTH_31"/>
    <property type="match status" value="1"/>
</dbReference>
<evidence type="ECO:0000313" key="3">
    <source>
        <dbReference type="EMBL" id="MFI6505845.1"/>
    </source>
</evidence>
<accession>A0ABW7ZCG9</accession>
<feature type="region of interest" description="Disordered" evidence="1">
    <location>
        <begin position="1"/>
        <end position="36"/>
    </location>
</feature>
<dbReference type="InterPro" id="IPR010982">
    <property type="entry name" value="Lambda_DNA-bd_dom_sf"/>
</dbReference>
<dbReference type="Gene3D" id="1.10.260.40">
    <property type="entry name" value="lambda repressor-like DNA-binding domains"/>
    <property type="match status" value="1"/>
</dbReference>
<organism evidence="3 4">
    <name type="scientific">Nonomuraea typhae</name>
    <dbReference type="NCBI Taxonomy" id="2603600"/>
    <lineage>
        <taxon>Bacteria</taxon>
        <taxon>Bacillati</taxon>
        <taxon>Actinomycetota</taxon>
        <taxon>Actinomycetes</taxon>
        <taxon>Streptosporangiales</taxon>
        <taxon>Streptosporangiaceae</taxon>
        <taxon>Nonomuraea</taxon>
    </lineage>
</organism>
<sequence length="144" mass="15843">MSAPGRSRRVLEEDSRPLKSDQETKTGNSMFEGEREDREALGGLLRRWRERAMLTQEELARRSGLSVRTVRRMEGGRPPRARSSSLRLVGEALDLDEGERARLAAVARGVAQPAARAAPQFEGCGSSWGAASRCRWPASPAEPV</sequence>
<protein>
    <submittedName>
        <fullName evidence="3">Helix-turn-helix domain-containing protein</fullName>
    </submittedName>
</protein>
<comment type="caution">
    <text evidence="3">The sequence shown here is derived from an EMBL/GenBank/DDBJ whole genome shotgun (WGS) entry which is preliminary data.</text>
</comment>
<evidence type="ECO:0000256" key="1">
    <source>
        <dbReference type="SAM" id="MobiDB-lite"/>
    </source>
</evidence>
<dbReference type="PROSITE" id="PS50943">
    <property type="entry name" value="HTH_CROC1"/>
    <property type="match status" value="1"/>
</dbReference>
<dbReference type="SUPFAM" id="SSF47413">
    <property type="entry name" value="lambda repressor-like DNA-binding domains"/>
    <property type="match status" value="1"/>
</dbReference>
<keyword evidence="4" id="KW-1185">Reference proteome</keyword>
<dbReference type="SMART" id="SM00530">
    <property type="entry name" value="HTH_XRE"/>
    <property type="match status" value="1"/>
</dbReference>
<dbReference type="InterPro" id="IPR001387">
    <property type="entry name" value="Cro/C1-type_HTH"/>
</dbReference>
<dbReference type="PANTHER" id="PTHR35010">
    <property type="entry name" value="BLL4672 PROTEIN-RELATED"/>
    <property type="match status" value="1"/>
</dbReference>
<dbReference type="CDD" id="cd00093">
    <property type="entry name" value="HTH_XRE"/>
    <property type="match status" value="1"/>
</dbReference>
<gene>
    <name evidence="3" type="ORF">ACIBG2_51305</name>
</gene>
<feature type="compositionally biased region" description="Basic and acidic residues" evidence="1">
    <location>
        <begin position="9"/>
        <end position="24"/>
    </location>
</feature>
<dbReference type="PANTHER" id="PTHR35010:SF2">
    <property type="entry name" value="BLL4672 PROTEIN"/>
    <property type="match status" value="1"/>
</dbReference>
<dbReference type="Proteomes" id="UP001612741">
    <property type="component" value="Unassembled WGS sequence"/>
</dbReference>
<proteinExistence type="predicted"/>
<dbReference type="EMBL" id="JBITGY010000024">
    <property type="protein sequence ID" value="MFI6505845.1"/>
    <property type="molecule type" value="Genomic_DNA"/>
</dbReference>
<evidence type="ECO:0000313" key="4">
    <source>
        <dbReference type="Proteomes" id="UP001612741"/>
    </source>
</evidence>
<dbReference type="RefSeq" id="WP_397092256.1">
    <property type="nucleotide sequence ID" value="NZ_JBITGY010000024.1"/>
</dbReference>
<name>A0ABW7ZCG9_9ACTN</name>